<sequence length="280" mass="31253">MYVDRETVQKGLRIWRELPCLEQKCSLGGSYEVHACTIIARSKYGTDDMYYADRNRQTMMVIDGAGGIEGSRRFAETFRASYIESGYDKTSLGYECPDDAIRDLVEDIYAAARYTVSVQEYGDAPIAFARFAQLKGEPHIFLGSLGDCRGYAFEREGKRHHVSVTSDDTSPNGGFGYGLKSLGNGECPLEHLIDKCFFLPFNDTTTVGLLTDGAWKPLELELDHGLIYGRNAYELALRAKMIVASRLNMVDDGLTVMFGYPASQSNRIFDHGTQIYSSTK</sequence>
<protein>
    <recommendedName>
        <fullName evidence="3">PPM-type phosphatase domain-containing protein</fullName>
    </recommendedName>
</protein>
<name>A0A2M6IVE3_9BACT</name>
<dbReference type="SUPFAM" id="SSF81606">
    <property type="entry name" value="PP2C-like"/>
    <property type="match status" value="1"/>
</dbReference>
<accession>A0A2M6IVE3</accession>
<evidence type="ECO:0008006" key="3">
    <source>
        <dbReference type="Google" id="ProtNLM"/>
    </source>
</evidence>
<dbReference type="Gene3D" id="3.60.40.10">
    <property type="entry name" value="PPM-type phosphatase domain"/>
    <property type="match status" value="1"/>
</dbReference>
<dbReference type="AlphaFoldDB" id="A0A2M6IVE3"/>
<organism evidence="1 2">
    <name type="scientific">Candidatus Roizmanbacteria bacterium CG11_big_fil_rev_8_21_14_0_20_36_8</name>
    <dbReference type="NCBI Taxonomy" id="1974856"/>
    <lineage>
        <taxon>Bacteria</taxon>
        <taxon>Candidatus Roizmaniibacteriota</taxon>
    </lineage>
</organism>
<gene>
    <name evidence="1" type="ORF">COV58_00620</name>
</gene>
<reference evidence="1 2" key="1">
    <citation type="submission" date="2017-09" db="EMBL/GenBank/DDBJ databases">
        <title>Depth-based differentiation of microbial function through sediment-hosted aquifers and enrichment of novel symbionts in the deep terrestrial subsurface.</title>
        <authorList>
            <person name="Probst A.J."/>
            <person name="Ladd B."/>
            <person name="Jarett J.K."/>
            <person name="Geller-Mcgrath D.E."/>
            <person name="Sieber C.M."/>
            <person name="Emerson J.B."/>
            <person name="Anantharaman K."/>
            <person name="Thomas B.C."/>
            <person name="Malmstrom R."/>
            <person name="Stieglmeier M."/>
            <person name="Klingl A."/>
            <person name="Woyke T."/>
            <person name="Ryan C.M."/>
            <person name="Banfield J.F."/>
        </authorList>
    </citation>
    <scope>NUCLEOTIDE SEQUENCE [LARGE SCALE GENOMIC DNA]</scope>
    <source>
        <strain evidence="1">CG11_big_fil_rev_8_21_14_0_20_36_8</strain>
    </source>
</reference>
<evidence type="ECO:0000313" key="2">
    <source>
        <dbReference type="Proteomes" id="UP000231056"/>
    </source>
</evidence>
<dbReference type="InterPro" id="IPR036457">
    <property type="entry name" value="PPM-type-like_dom_sf"/>
</dbReference>
<dbReference type="EMBL" id="PCVM01000012">
    <property type="protein sequence ID" value="PIQ73787.1"/>
    <property type="molecule type" value="Genomic_DNA"/>
</dbReference>
<proteinExistence type="predicted"/>
<dbReference type="Proteomes" id="UP000231056">
    <property type="component" value="Unassembled WGS sequence"/>
</dbReference>
<comment type="caution">
    <text evidence="1">The sequence shown here is derived from an EMBL/GenBank/DDBJ whole genome shotgun (WGS) entry which is preliminary data.</text>
</comment>
<evidence type="ECO:0000313" key="1">
    <source>
        <dbReference type="EMBL" id="PIQ73787.1"/>
    </source>
</evidence>